<evidence type="ECO:0000313" key="7">
    <source>
        <dbReference type="Proteomes" id="UP001216638"/>
    </source>
</evidence>
<name>A0AAF0IPN7_9BASI</name>
<dbReference type="Pfam" id="PF00069">
    <property type="entry name" value="Pkinase"/>
    <property type="match status" value="1"/>
</dbReference>
<dbReference type="InterPro" id="IPR000719">
    <property type="entry name" value="Prot_kinase_dom"/>
</dbReference>
<accession>A0AAF0IPN7</accession>
<evidence type="ECO:0000256" key="4">
    <source>
        <dbReference type="SAM" id="MobiDB-lite"/>
    </source>
</evidence>
<evidence type="ECO:0000256" key="2">
    <source>
        <dbReference type="ARBA" id="ARBA00022840"/>
    </source>
</evidence>
<evidence type="ECO:0000313" key="6">
    <source>
        <dbReference type="EMBL" id="WFC95145.1"/>
    </source>
</evidence>
<feature type="region of interest" description="Disordered" evidence="4">
    <location>
        <begin position="525"/>
        <end position="590"/>
    </location>
</feature>
<dbReference type="InterPro" id="IPR013877">
    <property type="entry name" value="YAP-bd/ALF4/Glomulin"/>
</dbReference>
<dbReference type="SUPFAM" id="SSF56112">
    <property type="entry name" value="Protein kinase-like (PK-like)"/>
    <property type="match status" value="1"/>
</dbReference>
<dbReference type="InterPro" id="IPR016024">
    <property type="entry name" value="ARM-type_fold"/>
</dbReference>
<proteinExistence type="predicted"/>
<keyword evidence="2 3" id="KW-0067">ATP-binding</keyword>
<dbReference type="GO" id="GO:0035556">
    <property type="term" value="P:intracellular signal transduction"/>
    <property type="evidence" value="ECO:0007669"/>
    <property type="project" value="TreeGrafter"/>
</dbReference>
<evidence type="ECO:0000256" key="3">
    <source>
        <dbReference type="PROSITE-ProRule" id="PRU10141"/>
    </source>
</evidence>
<dbReference type="InterPro" id="IPR011009">
    <property type="entry name" value="Kinase-like_dom_sf"/>
</dbReference>
<dbReference type="SMART" id="SM00220">
    <property type="entry name" value="S_TKc"/>
    <property type="match status" value="1"/>
</dbReference>
<sequence length="1375" mass="151158">MDRLLDWGICDYTILPRTLGRGRFSTVYLAVKNGQRYAIKHTPLFPHHELVATRLLREPTLLAELPPHPNLVGVVETIRTPGHFYLVEEYLEGYVTLEALIPKLSTTKPPKSPVLPLAIAEKIFSQLVLVLHAIHWPLRVCHRDVKPENILVHPETLHLKLLDFGLATHFSKSRAKLTTCCGSPAFHCPEIVTALTQPPGTVAYWGPEVDAWTCGVTLLRCLSGIRYPLGTSHPSPQSMANRAKRVLQTLPAHPLREQIARLLDLNGEKRMKHFEEIAQHYLARQDGAQQSLRRELRSTSFCPNLPQYSMPLTLVLENDVPAQPSTGTQPFSELLPVGAESPQYTRLTLLNPNKLHSLRVLSFIKYCFRCAGILYHTLPEIDDRSLQRLHWQLGLGGGELGAGVSVPSTPYGDPGVTHRSFECVVELTHEEAQGPLSSLMQSLMTMFGQKPKQDPLVILPPHTKDAEDGTALLEPGKDKAVRPSSGPSGKQGPLKMLVFQVLVAFPPAADSPSFDAFPDLVLQNTSSEGSGRMPAPLPTRKDSQSAPPSEEPGLVIDTRPEALPQPSAVASPMTRCSSSPMPMGRRSRRGALVRPNTVYMYISDPRAAPYVRGALSNGGVSKPDMSVMHVPEMERSLSSDRPSVPAHVSLTSPVRSGTTTPGAEEAGLEPFNADELVASLDAIESACRATLRQRTKEMDDGSEQGASVTKTRVLAQNLYRLVLRLFTQLESTLNEAEQSDALREQMAELNFRVLDVLAPALSLVSAIDSLPADQVQLVANVGAESGEERAASTGSLALAILELFAHNSSAKEMCLGIQEQIERLSLAYQTRAVVPGGDASNGEDATTAPLLQDDAMVVQALFGLLQLLSVVLPDMQTRKPQAMLEPIVTLLYPRLYYGVLPFALARVQDGDVSEELATQAAVLLCELVLTIRSFCKPFVHEGHKDLPELEGLLINGLAPLIPFLPHTCSGSSHEMQSCLLALRLYGGSQASLSESDLMDVSNRVTVWNVVRKTYDKLELDLGERCLGPAHGHKSRGPTDATMARSALELLVQQLAYEAFMARVKGRTRDRLRCRTQHATHLGEPTRWSADVARELLERLGAELPTTLVPGLTLLFLPPGREALERTQDVQETDAFLSLVFWSLATLDQHAVHKPIEEASATNLVRALSLFATCSPVPPLRQAAFTLVTRILRDYAADDLVLRLVHEMLEGDTPAPLRSAAVSLVRELCRTHIAALEDAHAENSNADGLLGHGRLWDTLHDELFVVPELPEASADAQDTLETCLAQWNAYLIECCVLYYFVRTRDTHNYTGLAAPLLRARVEERFLAPLRSLLDAWKAHEATLRPELRTELQLLRTNVDRIERAPAAREGAHSYEL</sequence>
<dbReference type="PANTHER" id="PTHR24346">
    <property type="entry name" value="MAP/MICROTUBULE AFFINITY-REGULATING KINASE"/>
    <property type="match status" value="1"/>
</dbReference>
<dbReference type="InterPro" id="IPR017441">
    <property type="entry name" value="Protein_kinase_ATP_BS"/>
</dbReference>
<dbReference type="PROSITE" id="PS00108">
    <property type="entry name" value="PROTEIN_KINASE_ST"/>
    <property type="match status" value="1"/>
</dbReference>
<dbReference type="Pfam" id="PF08568">
    <property type="entry name" value="Kinetochor_Ybp2"/>
    <property type="match status" value="1"/>
</dbReference>
<dbReference type="SUPFAM" id="SSF48371">
    <property type="entry name" value="ARM repeat"/>
    <property type="match status" value="1"/>
</dbReference>
<feature type="binding site" evidence="3">
    <location>
        <position position="40"/>
    </location>
    <ligand>
        <name>ATP</name>
        <dbReference type="ChEBI" id="CHEBI:30616"/>
    </ligand>
</feature>
<feature type="region of interest" description="Disordered" evidence="4">
    <location>
        <begin position="457"/>
        <end position="492"/>
    </location>
</feature>
<dbReference type="GO" id="GO:0005524">
    <property type="term" value="F:ATP binding"/>
    <property type="evidence" value="ECO:0007669"/>
    <property type="project" value="UniProtKB-UniRule"/>
</dbReference>
<gene>
    <name evidence="6" type="ORF">MBRA1_001792</name>
</gene>
<keyword evidence="1 3" id="KW-0547">Nucleotide-binding</keyword>
<evidence type="ECO:0000259" key="5">
    <source>
        <dbReference type="SMART" id="SM00220"/>
    </source>
</evidence>
<evidence type="ECO:0000256" key="1">
    <source>
        <dbReference type="ARBA" id="ARBA00022741"/>
    </source>
</evidence>
<keyword evidence="7" id="KW-1185">Reference proteome</keyword>
<reference evidence="6" key="1">
    <citation type="submission" date="2023-03" db="EMBL/GenBank/DDBJ databases">
        <title>Mating type loci evolution in Malassezia.</title>
        <authorList>
            <person name="Coelho M.A."/>
        </authorList>
    </citation>
    <scope>NUCLEOTIDE SEQUENCE</scope>
    <source>
        <strain evidence="6">CBS 14135</strain>
    </source>
</reference>
<organism evidence="6 7">
    <name type="scientific">Malassezia brasiliensis</name>
    <dbReference type="NCBI Taxonomy" id="1821822"/>
    <lineage>
        <taxon>Eukaryota</taxon>
        <taxon>Fungi</taxon>
        <taxon>Dikarya</taxon>
        <taxon>Basidiomycota</taxon>
        <taxon>Ustilaginomycotina</taxon>
        <taxon>Malasseziomycetes</taxon>
        <taxon>Malasseziales</taxon>
        <taxon>Malasseziaceae</taxon>
        <taxon>Malassezia</taxon>
    </lineage>
</organism>
<dbReference type="PROSITE" id="PS00107">
    <property type="entry name" value="PROTEIN_KINASE_ATP"/>
    <property type="match status" value="1"/>
</dbReference>
<feature type="region of interest" description="Disordered" evidence="4">
    <location>
        <begin position="636"/>
        <end position="667"/>
    </location>
</feature>
<feature type="compositionally biased region" description="Polar residues" evidence="4">
    <location>
        <begin position="649"/>
        <end position="661"/>
    </location>
</feature>
<dbReference type="EMBL" id="CP119952">
    <property type="protein sequence ID" value="WFC95145.1"/>
    <property type="molecule type" value="Genomic_DNA"/>
</dbReference>
<dbReference type="Proteomes" id="UP001216638">
    <property type="component" value="Chromosome 2"/>
</dbReference>
<protein>
    <recommendedName>
        <fullName evidence="5">Protein kinase domain-containing protein</fullName>
    </recommendedName>
</protein>
<dbReference type="GO" id="GO:0004674">
    <property type="term" value="F:protein serine/threonine kinase activity"/>
    <property type="evidence" value="ECO:0007669"/>
    <property type="project" value="TreeGrafter"/>
</dbReference>
<dbReference type="Gene3D" id="1.10.510.10">
    <property type="entry name" value="Transferase(Phosphotransferase) domain 1"/>
    <property type="match status" value="1"/>
</dbReference>
<feature type="domain" description="Protein kinase" evidence="5">
    <location>
        <begin position="13"/>
        <end position="282"/>
    </location>
</feature>
<dbReference type="GO" id="GO:0005737">
    <property type="term" value="C:cytoplasm"/>
    <property type="evidence" value="ECO:0007669"/>
    <property type="project" value="TreeGrafter"/>
</dbReference>
<dbReference type="PANTHER" id="PTHR24346:SF30">
    <property type="entry name" value="MATERNAL EMBRYONIC LEUCINE ZIPPER KINASE"/>
    <property type="match status" value="1"/>
</dbReference>
<dbReference type="InterPro" id="IPR008271">
    <property type="entry name" value="Ser/Thr_kinase_AS"/>
</dbReference>